<dbReference type="InterPro" id="IPR009000">
    <property type="entry name" value="Transl_B-barrel_sf"/>
</dbReference>
<feature type="binding site" evidence="14">
    <location>
        <position position="564"/>
    </location>
    <ligand>
        <name>Zn(2+)</name>
        <dbReference type="ChEBI" id="CHEBI:29105"/>
    </ligand>
</feature>
<dbReference type="InterPro" id="IPR018163">
    <property type="entry name" value="Thr/Ala-tRNA-synth_IIc_edit"/>
</dbReference>
<comment type="cofactor">
    <cofactor evidence="14">
        <name>Zn(2+)</name>
        <dbReference type="ChEBI" id="CHEBI:29105"/>
    </cofactor>
    <text evidence="14">Binds 1 zinc ion per subunit.</text>
</comment>
<dbReference type="InterPro" id="IPR045864">
    <property type="entry name" value="aa-tRNA-synth_II/BPL/LPL"/>
</dbReference>
<dbReference type="GO" id="GO:0004813">
    <property type="term" value="F:alanine-tRNA ligase activity"/>
    <property type="evidence" value="ECO:0007669"/>
    <property type="project" value="UniProtKB-UniRule"/>
</dbReference>
<keyword evidence="11 14" id="KW-0030">Aminoacyl-tRNA synthetase</keyword>
<dbReference type="InterPro" id="IPR012947">
    <property type="entry name" value="tRNA_SAD"/>
</dbReference>
<comment type="domain">
    <text evidence="14">Consists of three domains; the N-terminal catalytic domain, the editing domain and the C-terminal C-Ala domain. The editing domain removes incorrectly charged amino acids, while the C-Ala domain, along with tRNA(Ala), serves as a bridge to cooperatively bring together the editing and aminoacylation centers thus stimulating deacylation of misacylated tRNAs.</text>
</comment>
<dbReference type="Gene3D" id="3.30.54.20">
    <property type="match status" value="1"/>
</dbReference>
<keyword evidence="8 14" id="KW-0067">ATP-binding</keyword>
<dbReference type="Pfam" id="PF01411">
    <property type="entry name" value="tRNA-synt_2c"/>
    <property type="match status" value="1"/>
</dbReference>
<dbReference type="GO" id="GO:0006419">
    <property type="term" value="P:alanyl-tRNA aminoacylation"/>
    <property type="evidence" value="ECO:0007669"/>
    <property type="project" value="UniProtKB-UniRule"/>
</dbReference>
<dbReference type="FunFam" id="3.30.980.10:FF:000004">
    <property type="entry name" value="Alanine--tRNA ligase, cytoplasmic"/>
    <property type="match status" value="1"/>
</dbReference>
<comment type="caution">
    <text evidence="17">The sequence shown here is derived from an EMBL/GenBank/DDBJ whole genome shotgun (WGS) entry which is preliminary data.</text>
</comment>
<name>A0A9D1AIQ5_9FIRM</name>
<evidence type="ECO:0000256" key="3">
    <source>
        <dbReference type="ARBA" id="ARBA00022555"/>
    </source>
</evidence>
<dbReference type="InterPro" id="IPR002318">
    <property type="entry name" value="Ala-tRNA-lgiase_IIc"/>
</dbReference>
<gene>
    <name evidence="14 17" type="primary">alaS</name>
    <name evidence="17" type="ORF">IAB36_03755</name>
</gene>
<dbReference type="GO" id="GO:0000049">
    <property type="term" value="F:tRNA binding"/>
    <property type="evidence" value="ECO:0007669"/>
    <property type="project" value="UniProtKB-KW"/>
</dbReference>
<comment type="function">
    <text evidence="12 14">Catalyzes the attachment of alanine to tRNA(Ala) in a two-step reaction: alanine is first activated by ATP to form Ala-AMP and then transferred to the acceptor end of tRNA(Ala). Also edits incorrectly charged Ser-tRNA(Ala) and Gly-tRNA(Ala) via its editing domain.</text>
</comment>
<feature type="coiled-coil region" evidence="15">
    <location>
        <begin position="733"/>
        <end position="760"/>
    </location>
</feature>
<evidence type="ECO:0000256" key="8">
    <source>
        <dbReference type="ARBA" id="ARBA00022840"/>
    </source>
</evidence>
<dbReference type="FunFam" id="3.30.930.10:FF:000004">
    <property type="entry name" value="Alanine--tRNA ligase"/>
    <property type="match status" value="1"/>
</dbReference>
<dbReference type="EMBL" id="DVGY01000084">
    <property type="protein sequence ID" value="HIR40925.1"/>
    <property type="molecule type" value="Genomic_DNA"/>
</dbReference>
<keyword evidence="6 14" id="KW-0547">Nucleotide-binding</keyword>
<dbReference type="GO" id="GO:0002161">
    <property type="term" value="F:aminoacyl-tRNA deacylase activity"/>
    <property type="evidence" value="ECO:0007669"/>
    <property type="project" value="TreeGrafter"/>
</dbReference>
<dbReference type="Gene3D" id="3.30.930.10">
    <property type="entry name" value="Bira Bifunctional Protein, Domain 2"/>
    <property type="match status" value="1"/>
</dbReference>
<keyword evidence="15" id="KW-0175">Coiled coil</keyword>
<evidence type="ECO:0000256" key="1">
    <source>
        <dbReference type="ARBA" id="ARBA00004496"/>
    </source>
</evidence>
<dbReference type="Gene3D" id="3.30.980.10">
    <property type="entry name" value="Threonyl-trna Synthetase, Chain A, domain 2"/>
    <property type="match status" value="1"/>
</dbReference>
<dbReference type="InterPro" id="IPR018164">
    <property type="entry name" value="Ala-tRNA-synth_IIc_N"/>
</dbReference>
<protein>
    <recommendedName>
        <fullName evidence="14">Alanine--tRNA ligase</fullName>
        <ecNumber evidence="14">6.1.1.7</ecNumber>
    </recommendedName>
    <alternativeName>
        <fullName evidence="14">Alanyl-tRNA synthetase</fullName>
        <shortName evidence="14">AlaRS</shortName>
    </alternativeName>
</protein>
<keyword evidence="5 14" id="KW-0479">Metal-binding</keyword>
<comment type="subcellular location">
    <subcellularLocation>
        <location evidence="1 14">Cytoplasm</location>
    </subcellularLocation>
</comment>
<evidence type="ECO:0000313" key="18">
    <source>
        <dbReference type="Proteomes" id="UP000886749"/>
    </source>
</evidence>
<comment type="similarity">
    <text evidence="2 14">Belongs to the class-II aminoacyl-tRNA synthetase family.</text>
</comment>
<dbReference type="Gene3D" id="3.10.310.40">
    <property type="match status" value="1"/>
</dbReference>
<evidence type="ECO:0000256" key="9">
    <source>
        <dbReference type="ARBA" id="ARBA00022884"/>
    </source>
</evidence>
<dbReference type="InterPro" id="IPR023033">
    <property type="entry name" value="Ala_tRNA_ligase_euk/bac"/>
</dbReference>
<dbReference type="HAMAP" id="MF_00036_B">
    <property type="entry name" value="Ala_tRNA_synth_B"/>
    <property type="match status" value="1"/>
</dbReference>
<keyword evidence="10 14" id="KW-0648">Protein biosynthesis</keyword>
<dbReference type="CDD" id="cd00673">
    <property type="entry name" value="AlaRS_core"/>
    <property type="match status" value="1"/>
</dbReference>
<keyword evidence="4 14" id="KW-0436">Ligase</keyword>
<dbReference type="GO" id="GO:0005829">
    <property type="term" value="C:cytosol"/>
    <property type="evidence" value="ECO:0007669"/>
    <property type="project" value="TreeGrafter"/>
</dbReference>
<accession>A0A9D1AIQ5</accession>
<feature type="binding site" evidence="14">
    <location>
        <position position="670"/>
    </location>
    <ligand>
        <name>Zn(2+)</name>
        <dbReference type="ChEBI" id="CHEBI:29105"/>
    </ligand>
</feature>
<evidence type="ECO:0000256" key="7">
    <source>
        <dbReference type="ARBA" id="ARBA00022833"/>
    </source>
</evidence>
<dbReference type="PANTHER" id="PTHR11777:SF9">
    <property type="entry name" value="ALANINE--TRNA LIGASE, CYTOPLASMIC"/>
    <property type="match status" value="1"/>
</dbReference>
<dbReference type="PANTHER" id="PTHR11777">
    <property type="entry name" value="ALANYL-TRNA SYNTHETASE"/>
    <property type="match status" value="1"/>
</dbReference>
<feature type="domain" description="Alanyl-transfer RNA synthetases family profile" evidence="16">
    <location>
        <begin position="4"/>
        <end position="709"/>
    </location>
</feature>
<evidence type="ECO:0000256" key="2">
    <source>
        <dbReference type="ARBA" id="ARBA00008226"/>
    </source>
</evidence>
<feature type="binding site" evidence="14">
    <location>
        <position position="666"/>
    </location>
    <ligand>
        <name>Zn(2+)</name>
        <dbReference type="ChEBI" id="CHEBI:29105"/>
    </ligand>
</feature>
<dbReference type="SUPFAM" id="SSF50447">
    <property type="entry name" value="Translation proteins"/>
    <property type="match status" value="1"/>
</dbReference>
<dbReference type="SUPFAM" id="SSF55681">
    <property type="entry name" value="Class II aaRS and biotin synthetases"/>
    <property type="match status" value="1"/>
</dbReference>
<evidence type="ECO:0000256" key="13">
    <source>
        <dbReference type="ARBA" id="ARBA00048300"/>
    </source>
</evidence>
<evidence type="ECO:0000256" key="5">
    <source>
        <dbReference type="ARBA" id="ARBA00022723"/>
    </source>
</evidence>
<proteinExistence type="inferred from homology"/>
<dbReference type="GO" id="GO:0008270">
    <property type="term" value="F:zinc ion binding"/>
    <property type="evidence" value="ECO:0007669"/>
    <property type="project" value="UniProtKB-UniRule"/>
</dbReference>
<dbReference type="InterPro" id="IPR003156">
    <property type="entry name" value="DHHA1_dom"/>
</dbReference>
<dbReference type="SUPFAM" id="SSF55186">
    <property type="entry name" value="ThrRS/AlaRS common domain"/>
    <property type="match status" value="1"/>
</dbReference>
<dbReference type="Pfam" id="PF07973">
    <property type="entry name" value="tRNA_SAD"/>
    <property type="match status" value="1"/>
</dbReference>
<dbReference type="FunFam" id="3.10.310.40:FF:000001">
    <property type="entry name" value="Alanine--tRNA ligase"/>
    <property type="match status" value="1"/>
</dbReference>
<dbReference type="Gene3D" id="6.10.250.550">
    <property type="match status" value="1"/>
</dbReference>
<evidence type="ECO:0000313" key="17">
    <source>
        <dbReference type="EMBL" id="HIR40925.1"/>
    </source>
</evidence>
<dbReference type="SUPFAM" id="SSF101353">
    <property type="entry name" value="Putative anticodon-binding domain of alanyl-tRNA synthetase (AlaRS)"/>
    <property type="match status" value="1"/>
</dbReference>
<dbReference type="Gene3D" id="2.40.30.130">
    <property type="match status" value="1"/>
</dbReference>
<evidence type="ECO:0000256" key="12">
    <source>
        <dbReference type="ARBA" id="ARBA00024779"/>
    </source>
</evidence>
<evidence type="ECO:0000256" key="6">
    <source>
        <dbReference type="ARBA" id="ARBA00022741"/>
    </source>
</evidence>
<feature type="binding site" evidence="14">
    <location>
        <position position="568"/>
    </location>
    <ligand>
        <name>Zn(2+)</name>
        <dbReference type="ChEBI" id="CHEBI:29105"/>
    </ligand>
</feature>
<sequence length="879" mass="97410">MEWTGLNELREKFLHFFEEKGHLRLPSFPLIPQGDNSLLLINSGMAPMKKWFLGQEVPPRKRVTTCQKCIRTPDIENVGKTARHGTFFEMLGNFSFGDYFKHEATKWAWEFITQELKMPVDKLWVSIYEGDEETRKIWVEEVGVDPSRIVTMGKEDNFWEIGAGPCGPCSEIYFDRGPEKGCGKPDCHVGCECDRYVEFWNLVFSQFDGDGNGNYTPMAHPNIDTGMGLERLACIMQGVDNLFEVDTIQNIMKKISEIAGVHYHEDETKDVSLRVITDHIRSTVFMLADGVIPSNEGRGYVLRRLLRRAARHGRLLGINGPFLYQVVDTVVKENHTAYPELAQKQSYLEKIILTEEENFDRTLNKGLELLTQLIDKAEEQGLSTLAGEDAFHLYDTFGFPIDLTREIASEKGFSIDETAFGTLMEHQKEVARQARMSQEDVAWADETLGLHGVKTEFTGYSSLTGTGKVLAMLVDGEKVEEVSAPARATLVFDSTCFYAESGGQVADKGTVSTDSASGQVLDVQKTGTGLFMHVVQVEEGSFCLGDTVQQKVYKLVRYPIMRNHTAAHLLQAALRQVLGDHVHQAGQLVTAPSLRFDFSHFEAMTQDQIHQVENLVNQKIFEAIPVTVEEMPIEEARKTGAMALFGEKYGDTVRVVSVDDFSKEFCGGTHVSNTAHIGLFKIVSEGSVAAGVRRIEAVTGNYILELLQHNTYTLHQAAKALKLNNPEELVDKCAALTAELKEAKAEVARLNAQLAQNSFAKVLNDSLQEVDGIQYTTMMLENMDLNALKDSTAQMRDHHPDLVFVAANIADGKGNLICVVGDNAKKRGLKAGNIVREVAKLTGGKGGGRPDQAMAGVGDVTKVDEALLQLKDVIAGQLG</sequence>
<dbReference type="FunFam" id="2.40.30.130:FF:000001">
    <property type="entry name" value="Alanine--tRNA ligase"/>
    <property type="match status" value="1"/>
</dbReference>
<organism evidence="17 18">
    <name type="scientific">Candidatus Egerieicola pullicola</name>
    <dbReference type="NCBI Taxonomy" id="2840775"/>
    <lineage>
        <taxon>Bacteria</taxon>
        <taxon>Bacillati</taxon>
        <taxon>Bacillota</taxon>
        <taxon>Clostridia</taxon>
        <taxon>Eubacteriales</taxon>
        <taxon>Oscillospiraceae</taxon>
        <taxon>Oscillospiraceae incertae sedis</taxon>
        <taxon>Candidatus Egerieicola</taxon>
    </lineage>
</organism>
<evidence type="ECO:0000256" key="4">
    <source>
        <dbReference type="ARBA" id="ARBA00022598"/>
    </source>
</evidence>
<dbReference type="PROSITE" id="PS50860">
    <property type="entry name" value="AA_TRNA_LIGASE_II_ALA"/>
    <property type="match status" value="1"/>
</dbReference>
<evidence type="ECO:0000259" key="16">
    <source>
        <dbReference type="PROSITE" id="PS50860"/>
    </source>
</evidence>
<comment type="catalytic activity">
    <reaction evidence="13 14">
        <text>tRNA(Ala) + L-alanine + ATP = L-alanyl-tRNA(Ala) + AMP + diphosphate</text>
        <dbReference type="Rhea" id="RHEA:12540"/>
        <dbReference type="Rhea" id="RHEA-COMP:9657"/>
        <dbReference type="Rhea" id="RHEA-COMP:9923"/>
        <dbReference type="ChEBI" id="CHEBI:30616"/>
        <dbReference type="ChEBI" id="CHEBI:33019"/>
        <dbReference type="ChEBI" id="CHEBI:57972"/>
        <dbReference type="ChEBI" id="CHEBI:78442"/>
        <dbReference type="ChEBI" id="CHEBI:78497"/>
        <dbReference type="ChEBI" id="CHEBI:456215"/>
        <dbReference type="EC" id="6.1.1.7"/>
    </reaction>
</comment>
<dbReference type="GO" id="GO:0140096">
    <property type="term" value="F:catalytic activity, acting on a protein"/>
    <property type="evidence" value="ECO:0007669"/>
    <property type="project" value="UniProtKB-ARBA"/>
</dbReference>
<keyword evidence="14" id="KW-0963">Cytoplasm</keyword>
<keyword evidence="7 14" id="KW-0862">Zinc</keyword>
<evidence type="ECO:0000256" key="14">
    <source>
        <dbReference type="HAMAP-Rule" id="MF_00036"/>
    </source>
</evidence>
<dbReference type="Proteomes" id="UP000886749">
    <property type="component" value="Unassembled WGS sequence"/>
</dbReference>
<evidence type="ECO:0000256" key="11">
    <source>
        <dbReference type="ARBA" id="ARBA00023146"/>
    </source>
</evidence>
<dbReference type="NCBIfam" id="TIGR00344">
    <property type="entry name" value="alaS"/>
    <property type="match status" value="1"/>
</dbReference>
<dbReference type="GO" id="GO:0005524">
    <property type="term" value="F:ATP binding"/>
    <property type="evidence" value="ECO:0007669"/>
    <property type="project" value="UniProtKB-UniRule"/>
</dbReference>
<dbReference type="EC" id="6.1.1.7" evidence="14"/>
<dbReference type="SMART" id="SM00863">
    <property type="entry name" value="tRNA_SAD"/>
    <property type="match status" value="1"/>
</dbReference>
<reference evidence="17" key="1">
    <citation type="submission" date="2020-10" db="EMBL/GenBank/DDBJ databases">
        <authorList>
            <person name="Gilroy R."/>
        </authorList>
    </citation>
    <scope>NUCLEOTIDE SEQUENCE</scope>
    <source>
        <strain evidence="17">CHK184-25365</strain>
    </source>
</reference>
<dbReference type="AlphaFoldDB" id="A0A9D1AIQ5"/>
<evidence type="ECO:0000256" key="10">
    <source>
        <dbReference type="ARBA" id="ARBA00022917"/>
    </source>
</evidence>
<dbReference type="InterPro" id="IPR018162">
    <property type="entry name" value="Ala-tRNA-ligase_IIc_anticod-bd"/>
</dbReference>
<keyword evidence="3 14" id="KW-0820">tRNA-binding</keyword>
<dbReference type="InterPro" id="IPR050058">
    <property type="entry name" value="Ala-tRNA_ligase"/>
</dbReference>
<reference evidence="17" key="2">
    <citation type="journal article" date="2021" name="PeerJ">
        <title>Extensive microbial diversity within the chicken gut microbiome revealed by metagenomics and culture.</title>
        <authorList>
            <person name="Gilroy R."/>
            <person name="Ravi A."/>
            <person name="Getino M."/>
            <person name="Pursley I."/>
            <person name="Horton D.L."/>
            <person name="Alikhan N.F."/>
            <person name="Baker D."/>
            <person name="Gharbi K."/>
            <person name="Hall N."/>
            <person name="Watson M."/>
            <person name="Adriaenssens E.M."/>
            <person name="Foster-Nyarko E."/>
            <person name="Jarju S."/>
            <person name="Secka A."/>
            <person name="Antonio M."/>
            <person name="Oren A."/>
            <person name="Chaudhuri R.R."/>
            <person name="La Ragione R."/>
            <person name="Hildebrand F."/>
            <person name="Pallen M.J."/>
        </authorList>
    </citation>
    <scope>NUCLEOTIDE SEQUENCE</scope>
    <source>
        <strain evidence="17">CHK184-25365</strain>
    </source>
</reference>
<dbReference type="InterPro" id="IPR018165">
    <property type="entry name" value="Ala-tRNA-synth_IIc_core"/>
</dbReference>
<keyword evidence="9 14" id="KW-0694">RNA-binding</keyword>
<dbReference type="Pfam" id="PF02272">
    <property type="entry name" value="DHHA1"/>
    <property type="match status" value="1"/>
</dbReference>
<dbReference type="GO" id="GO:0016740">
    <property type="term" value="F:transferase activity"/>
    <property type="evidence" value="ECO:0007669"/>
    <property type="project" value="UniProtKB-ARBA"/>
</dbReference>
<evidence type="ECO:0000256" key="15">
    <source>
        <dbReference type="SAM" id="Coils"/>
    </source>
</evidence>
<dbReference type="FunFam" id="3.30.54.20:FF:000001">
    <property type="entry name" value="Alanine--tRNA ligase"/>
    <property type="match status" value="1"/>
</dbReference>
<dbReference type="PRINTS" id="PR00980">
    <property type="entry name" value="TRNASYNTHALA"/>
</dbReference>